<dbReference type="InParanoid" id="A0A0V1ALL7"/>
<keyword evidence="1" id="KW-0812">Transmembrane</keyword>
<reference evidence="2 3" key="1">
    <citation type="submission" date="2015-01" db="EMBL/GenBank/DDBJ databases">
        <title>Evolution of Trichinella species and genotypes.</title>
        <authorList>
            <person name="Korhonen P.K."/>
            <person name="Edoardo P."/>
            <person name="Giuseppe L.R."/>
            <person name="Gasser R.B."/>
        </authorList>
    </citation>
    <scope>NUCLEOTIDE SEQUENCE [LARGE SCALE GENOMIC DNA]</scope>
    <source>
        <strain evidence="2">ISS3</strain>
    </source>
</reference>
<proteinExistence type="predicted"/>
<organism evidence="2 3">
    <name type="scientific">Trichinella spiralis</name>
    <name type="common">Trichina worm</name>
    <dbReference type="NCBI Taxonomy" id="6334"/>
    <lineage>
        <taxon>Eukaryota</taxon>
        <taxon>Metazoa</taxon>
        <taxon>Ecdysozoa</taxon>
        <taxon>Nematoda</taxon>
        <taxon>Enoplea</taxon>
        <taxon>Dorylaimia</taxon>
        <taxon>Trichinellida</taxon>
        <taxon>Trichinellidae</taxon>
        <taxon>Trichinella</taxon>
    </lineage>
</organism>
<evidence type="ECO:0000313" key="3">
    <source>
        <dbReference type="Proteomes" id="UP000054776"/>
    </source>
</evidence>
<protein>
    <submittedName>
        <fullName evidence="2">Uncharacterized protein</fullName>
    </submittedName>
</protein>
<name>A0A0V1ALL7_TRISP</name>
<keyword evidence="1" id="KW-0472">Membrane</keyword>
<evidence type="ECO:0000313" key="2">
    <source>
        <dbReference type="EMBL" id="KRY25702.1"/>
    </source>
</evidence>
<keyword evidence="3" id="KW-1185">Reference proteome</keyword>
<evidence type="ECO:0000256" key="1">
    <source>
        <dbReference type="SAM" id="Phobius"/>
    </source>
</evidence>
<keyword evidence="1" id="KW-1133">Transmembrane helix</keyword>
<dbReference type="Proteomes" id="UP000054776">
    <property type="component" value="Unassembled WGS sequence"/>
</dbReference>
<comment type="caution">
    <text evidence="2">The sequence shown here is derived from an EMBL/GenBank/DDBJ whole genome shotgun (WGS) entry which is preliminary data.</text>
</comment>
<feature type="transmembrane region" description="Helical" evidence="1">
    <location>
        <begin position="6"/>
        <end position="26"/>
    </location>
</feature>
<gene>
    <name evidence="2" type="ORF">T01_6491</name>
</gene>
<dbReference type="AlphaFoldDB" id="A0A0V1ALL7"/>
<sequence length="34" mass="3627">MAGGIIFTFFQGFNIAVSVFIMTVGISSECNTHS</sequence>
<accession>A0A0V1ALL7</accession>
<dbReference type="EMBL" id="JYDH01000779">
    <property type="protein sequence ID" value="KRY25702.1"/>
    <property type="molecule type" value="Genomic_DNA"/>
</dbReference>